<name>A0ABS5QPG6_9BACT</name>
<protein>
    <submittedName>
        <fullName evidence="1">Uncharacterized protein</fullName>
    </submittedName>
</protein>
<dbReference type="RefSeq" id="WP_213349606.1">
    <property type="nucleotide sequence ID" value="NZ_JAEDAM010000057.1"/>
</dbReference>
<sequence length="408" mass="47916">MKKIIYLIIFFVFALFIYVQKQLVLNPKSIDILGYSINLSSYYKANYFSYFYYRDKNPRYVLENGISSDYVEYCHNEEKNCLIIPHQESYSSYLWITSVQYVGSMLQSDRLKNLYGIIDNLTNMSPYWTYPYQFGQLMIPIDKTLKASDEKKKKSWDQSLILGKKGINYNCDQNKKNEILAISNEDFFKIMISKDEKYEKLKNPCSSYNIPYQQGFNSFFHNSDWEDSAQNFKLASFHDGVPTASSSMVSIVAGRGGQHMQSLQLWFSQFISHMEELEKAKKEEQIEFYENMADEAITKAIFELQLQLLTQIDESLGNKHDCYRNYQCMLDNGILSVAVKENINYCIQNTEFEELKDIDFNTNNALCFTLSKAIQDSYINENGTLINPRNKNLKFKFDDYNYNTWWVG</sequence>
<dbReference type="EMBL" id="JAEDAM010000057">
    <property type="protein sequence ID" value="MBS8122224.1"/>
    <property type="molecule type" value="Genomic_DNA"/>
</dbReference>
<gene>
    <name evidence="1" type="ORF">VAMP_197n63</name>
</gene>
<proteinExistence type="predicted"/>
<accession>A0ABS5QPG6</accession>
<dbReference type="Proteomes" id="UP000680365">
    <property type="component" value="Unassembled WGS sequence"/>
</dbReference>
<evidence type="ECO:0000313" key="1">
    <source>
        <dbReference type="EMBL" id="MBS8122224.1"/>
    </source>
</evidence>
<keyword evidence="2" id="KW-1185">Reference proteome</keyword>
<organism evidence="1 2">
    <name type="scientific">Candidatus Vampirococcus lugosii</name>
    <dbReference type="NCBI Taxonomy" id="2789015"/>
    <lineage>
        <taxon>Bacteria</taxon>
        <taxon>Candidatus Absconditibacteriota</taxon>
        <taxon>Vampirococcus</taxon>
    </lineage>
</organism>
<comment type="caution">
    <text evidence="1">The sequence shown here is derived from an EMBL/GenBank/DDBJ whole genome shotgun (WGS) entry which is preliminary data.</text>
</comment>
<evidence type="ECO:0000313" key="2">
    <source>
        <dbReference type="Proteomes" id="UP000680365"/>
    </source>
</evidence>
<reference evidence="1 2" key="1">
    <citation type="journal article" date="2021" name="Nat. Commun.">
        <title>Reductive evolution and unique predatory mode in the CPR bacterium Vampirococcus lugosii.</title>
        <authorList>
            <person name="Moreira D."/>
            <person name="Zivanovic Y."/>
            <person name="Lopez-Archilla A.I."/>
            <person name="Iniesto M."/>
            <person name="Lopez-Garcia P."/>
        </authorList>
    </citation>
    <scope>NUCLEOTIDE SEQUENCE [LARGE SCALE GENOMIC DNA]</scope>
    <source>
        <strain evidence="1">Chiprana</strain>
    </source>
</reference>